<gene>
    <name evidence="2" type="ORF">PUN28_010924</name>
</gene>
<organism evidence="2 3">
    <name type="scientific">Cardiocondyla obscurior</name>
    <dbReference type="NCBI Taxonomy" id="286306"/>
    <lineage>
        <taxon>Eukaryota</taxon>
        <taxon>Metazoa</taxon>
        <taxon>Ecdysozoa</taxon>
        <taxon>Arthropoda</taxon>
        <taxon>Hexapoda</taxon>
        <taxon>Insecta</taxon>
        <taxon>Pterygota</taxon>
        <taxon>Neoptera</taxon>
        <taxon>Endopterygota</taxon>
        <taxon>Hymenoptera</taxon>
        <taxon>Apocrita</taxon>
        <taxon>Aculeata</taxon>
        <taxon>Formicoidea</taxon>
        <taxon>Formicidae</taxon>
        <taxon>Myrmicinae</taxon>
        <taxon>Cardiocondyla</taxon>
    </lineage>
</organism>
<name>A0AAW2FM05_9HYME</name>
<protein>
    <submittedName>
        <fullName evidence="2">Uncharacterized protein</fullName>
    </submittedName>
</protein>
<feature type="region of interest" description="Disordered" evidence="1">
    <location>
        <begin position="134"/>
        <end position="156"/>
    </location>
</feature>
<evidence type="ECO:0000313" key="2">
    <source>
        <dbReference type="EMBL" id="KAL0115724.1"/>
    </source>
</evidence>
<dbReference type="AlphaFoldDB" id="A0AAW2FM05"/>
<dbReference type="EMBL" id="JADYXP020000010">
    <property type="protein sequence ID" value="KAL0115724.1"/>
    <property type="molecule type" value="Genomic_DNA"/>
</dbReference>
<dbReference type="Proteomes" id="UP001430953">
    <property type="component" value="Unassembled WGS sequence"/>
</dbReference>
<accession>A0AAW2FM05</accession>
<comment type="caution">
    <text evidence="2">The sequence shown here is derived from an EMBL/GenBank/DDBJ whole genome shotgun (WGS) entry which is preliminary data.</text>
</comment>
<proteinExistence type="predicted"/>
<evidence type="ECO:0000256" key="1">
    <source>
        <dbReference type="SAM" id="MobiDB-lite"/>
    </source>
</evidence>
<sequence length="184" mass="20733">MCTRVDASSNSKISLHLSSSLSLLFSRVRSSVNLPEHIGEFSVSCERNSAAAIRNPNLILHTFCRFAKILYVPTFRVNHIGDQFYSRVYVYAGACKMICCKSIVYLVAATSARRAPGSISQYLPVLCVKEKARDSERERENERERDRGREGGEKKGDEIMFSPLYLKGHSCEHRVPPRAACFPL</sequence>
<keyword evidence="3" id="KW-1185">Reference proteome</keyword>
<reference evidence="2 3" key="1">
    <citation type="submission" date="2023-03" db="EMBL/GenBank/DDBJ databases">
        <title>High recombination rates correlate with genetic variation in Cardiocondyla obscurior ants.</title>
        <authorList>
            <person name="Errbii M."/>
        </authorList>
    </citation>
    <scope>NUCLEOTIDE SEQUENCE [LARGE SCALE GENOMIC DNA]</scope>
    <source>
        <strain evidence="2">Alpha-2009</strain>
        <tissue evidence="2">Whole body</tissue>
    </source>
</reference>
<evidence type="ECO:0000313" key="3">
    <source>
        <dbReference type="Proteomes" id="UP001430953"/>
    </source>
</evidence>